<feature type="compositionally biased region" description="Basic residues" evidence="6">
    <location>
        <begin position="7"/>
        <end position="20"/>
    </location>
</feature>
<evidence type="ECO:0000313" key="8">
    <source>
        <dbReference type="EMBL" id="PTN76708.1"/>
    </source>
</evidence>
<evidence type="ECO:0000256" key="5">
    <source>
        <dbReference type="HAMAP-Rule" id="MF_00340"/>
    </source>
</evidence>
<accession>A0A1J6XPG3</accession>
<dbReference type="SUPFAM" id="SSF57829">
    <property type="entry name" value="Zn-binding ribosomal proteins"/>
    <property type="match status" value="1"/>
</dbReference>
<dbReference type="NCBIfam" id="TIGR01031">
    <property type="entry name" value="rpmF_bact"/>
    <property type="match status" value="1"/>
</dbReference>
<evidence type="ECO:0000313" key="13">
    <source>
        <dbReference type="Proteomes" id="UP000244140"/>
    </source>
</evidence>
<keyword evidence="3 5" id="KW-0687">Ribonucleoprotein</keyword>
<evidence type="ECO:0000313" key="17">
    <source>
        <dbReference type="Proteomes" id="UP000516122"/>
    </source>
</evidence>
<reference evidence="9 17" key="5">
    <citation type="submission" date="2020-08" db="EMBL/GenBank/DDBJ databases">
        <title>Enterococcus faecalis SF28073 genome assembly.</title>
        <authorList>
            <person name="Duerkop B.A."/>
            <person name="Johnson C.N."/>
        </authorList>
    </citation>
    <scope>NUCLEOTIDE SEQUENCE [LARGE SCALE GENOMIC DNA]</scope>
    <source>
        <strain evidence="9 17">SF28073</strain>
    </source>
</reference>
<dbReference type="InterPro" id="IPR011332">
    <property type="entry name" value="Ribosomal_zn-bd"/>
</dbReference>
<dbReference type="EMBL" id="JAREWH010000036">
    <property type="protein sequence ID" value="MDN3193812.1"/>
    <property type="molecule type" value="Genomic_DNA"/>
</dbReference>
<dbReference type="Pfam" id="PF01783">
    <property type="entry name" value="Ribosomal_L32p"/>
    <property type="match status" value="1"/>
</dbReference>
<dbReference type="AlphaFoldDB" id="A0A1J6XPG3"/>
<feature type="region of interest" description="Disordered" evidence="6">
    <location>
        <begin position="1"/>
        <end position="22"/>
    </location>
</feature>
<evidence type="ECO:0000313" key="15">
    <source>
        <dbReference type="Proteomes" id="UP000281488"/>
    </source>
</evidence>
<name>A0A1J6XPG3_ENTFL</name>
<dbReference type="Proteomes" id="UP000516122">
    <property type="component" value="Chromosome"/>
</dbReference>
<evidence type="ECO:0000313" key="14">
    <source>
        <dbReference type="Proteomes" id="UP000254396"/>
    </source>
</evidence>
<evidence type="ECO:0000313" key="10">
    <source>
        <dbReference type="EMBL" id="ROX29603.1"/>
    </source>
</evidence>
<dbReference type="Proteomes" id="UP000292223">
    <property type="component" value="Unassembled WGS sequence"/>
</dbReference>
<dbReference type="HAMAP" id="MF_00340">
    <property type="entry name" value="Ribosomal_bL32"/>
    <property type="match status" value="1"/>
</dbReference>
<evidence type="ECO:0000313" key="9">
    <source>
        <dbReference type="EMBL" id="QNP39139.1"/>
    </source>
</evidence>
<proteinExistence type="inferred from homology"/>
<evidence type="ECO:0000313" key="7">
    <source>
        <dbReference type="EMBL" id="MDN3193812.1"/>
    </source>
</evidence>
<sequence>MAVPARRTSKTKKRLRRTHEKLKSPEISFDENLGDYRKSHHVSLKGYYGGKKVMDKK</sequence>
<comment type="similarity">
    <text evidence="1 5">Belongs to the bacterial ribosomal protein bL32 family.</text>
</comment>
<evidence type="ECO:0000256" key="3">
    <source>
        <dbReference type="ARBA" id="ARBA00023274"/>
    </source>
</evidence>
<reference evidence="10 15" key="3">
    <citation type="submission" date="2018-10" db="EMBL/GenBank/DDBJ databases">
        <title>Genotypes and phenotypes of Enterococci isolated from broiler chickens.</title>
        <authorList>
            <person name="Muhammad A.R."/>
            <person name="Diarra M.S."/>
        </authorList>
    </citation>
    <scope>NUCLEOTIDE SEQUENCE [LARGE SCALE GENOMIC DNA]</scope>
    <source>
        <strain evidence="10 15">LIT2 A36'</strain>
    </source>
</reference>
<reference evidence="7" key="6">
    <citation type="journal article" date="2023" name="Pathogens">
        <title>Prevalence of Enterococcus spp. and the Whole-Genome Characteristics of Enterococcus faecium and Enterococcus faecalis Strains Isolated from Free-Living Birds in Poland.</title>
        <authorList>
            <person name="Kwit R."/>
            <person name="Zajac M."/>
            <person name="Smialowska-Weglinska A."/>
            <person name="Skarzynska M."/>
            <person name="Bomba A."/>
            <person name="Lalak A."/>
            <person name="Skrzypiec E."/>
            <person name="Wojdat D."/>
            <person name="Koza W."/>
            <person name="Mikos-Wojewoda E."/>
            <person name="Pasim P."/>
            <person name="Skora M."/>
            <person name="Polak M."/>
            <person name="Wiacek J."/>
            <person name="Wasyl D."/>
        </authorList>
    </citation>
    <scope>NUCLEOTIDE SEQUENCE</scope>
    <source>
        <strain evidence="7">691B_2</strain>
    </source>
</reference>
<dbReference type="PANTHER" id="PTHR35534">
    <property type="entry name" value="50S RIBOSOMAL PROTEIN L32"/>
    <property type="match status" value="1"/>
</dbReference>
<reference evidence="7" key="7">
    <citation type="submission" date="2023-03" db="EMBL/GenBank/DDBJ databases">
        <authorList>
            <person name="Zajac M."/>
            <person name="Kwit R."/>
            <person name="Wasyl D."/>
        </authorList>
    </citation>
    <scope>NUCLEOTIDE SEQUENCE</scope>
    <source>
        <strain evidence="7">691B_2</strain>
    </source>
</reference>
<evidence type="ECO:0000313" key="11">
    <source>
        <dbReference type="EMBL" id="RYU30704.1"/>
    </source>
</evidence>
<dbReference type="RefSeq" id="WP_002358539.1">
    <property type="nucleotide sequence ID" value="NZ_AP026714.1"/>
</dbReference>
<reference evidence="12 14" key="2">
    <citation type="submission" date="2018-06" db="EMBL/GenBank/DDBJ databases">
        <authorList>
            <consortium name="Pathogen Informatics"/>
            <person name="Doyle S."/>
        </authorList>
    </citation>
    <scope>NUCLEOTIDE SEQUENCE [LARGE SCALE GENOMIC DNA]</scope>
    <source>
        <strain evidence="12 14">NCTC13379</strain>
    </source>
</reference>
<dbReference type="EMBL" id="CP060804">
    <property type="protein sequence ID" value="QNP39139.1"/>
    <property type="molecule type" value="Genomic_DNA"/>
</dbReference>
<dbReference type="EMBL" id="UGIX01000001">
    <property type="protein sequence ID" value="STP69450.1"/>
    <property type="molecule type" value="Genomic_DNA"/>
</dbReference>
<reference evidence="8 13" key="1">
    <citation type="submission" date="2018-04" db="EMBL/GenBank/DDBJ databases">
        <authorList>
            <person name="Van Tyne D."/>
        </authorList>
    </citation>
    <scope>NUCLEOTIDE SEQUENCE [LARGE SCALE GENOMIC DNA]</scope>
    <source>
        <strain evidence="8 13">B2535</strain>
    </source>
</reference>
<evidence type="ECO:0000313" key="12">
    <source>
        <dbReference type="EMBL" id="STP69450.1"/>
    </source>
</evidence>
<dbReference type="Proteomes" id="UP000281488">
    <property type="component" value="Unassembled WGS sequence"/>
</dbReference>
<protein>
    <recommendedName>
        <fullName evidence="4 5">Large ribosomal subunit protein bL32</fullName>
    </recommendedName>
</protein>
<evidence type="ECO:0000256" key="2">
    <source>
        <dbReference type="ARBA" id="ARBA00022980"/>
    </source>
</evidence>
<dbReference type="PANTHER" id="PTHR35534:SF1">
    <property type="entry name" value="LARGE RIBOSOMAL SUBUNIT PROTEIN BL32"/>
    <property type="match status" value="1"/>
</dbReference>
<dbReference type="SMR" id="A0A1J6XPG3"/>
<dbReference type="EMBL" id="SEWT01000010">
    <property type="protein sequence ID" value="RYU30704.1"/>
    <property type="molecule type" value="Genomic_DNA"/>
</dbReference>
<dbReference type="InterPro" id="IPR044957">
    <property type="entry name" value="Ribosomal_bL32_bact"/>
</dbReference>
<keyword evidence="2 5" id="KW-0689">Ribosomal protein</keyword>
<dbReference type="Proteomes" id="UP000244140">
    <property type="component" value="Unassembled WGS sequence"/>
</dbReference>
<evidence type="ECO:0000256" key="4">
    <source>
        <dbReference type="ARBA" id="ARBA00035178"/>
    </source>
</evidence>
<dbReference type="GO" id="GO:0003735">
    <property type="term" value="F:structural constituent of ribosome"/>
    <property type="evidence" value="ECO:0007669"/>
    <property type="project" value="InterPro"/>
</dbReference>
<dbReference type="GO" id="GO:0006412">
    <property type="term" value="P:translation"/>
    <property type="evidence" value="ECO:0007669"/>
    <property type="project" value="UniProtKB-UniRule"/>
</dbReference>
<dbReference type="Proteomes" id="UP000254396">
    <property type="component" value="Unassembled WGS sequence"/>
</dbReference>
<organism evidence="8 13">
    <name type="scientific">Enterococcus faecalis</name>
    <name type="common">Streptococcus faecalis</name>
    <dbReference type="NCBI Taxonomy" id="1351"/>
    <lineage>
        <taxon>Bacteria</taxon>
        <taxon>Bacillati</taxon>
        <taxon>Bacillota</taxon>
        <taxon>Bacilli</taxon>
        <taxon>Lactobacillales</taxon>
        <taxon>Enterococcaceae</taxon>
        <taxon>Enterococcus</taxon>
    </lineage>
</organism>
<dbReference type="InterPro" id="IPR002677">
    <property type="entry name" value="Ribosomal_bL32"/>
</dbReference>
<evidence type="ECO:0000313" key="16">
    <source>
        <dbReference type="Proteomes" id="UP000292223"/>
    </source>
</evidence>
<evidence type="ECO:0000256" key="6">
    <source>
        <dbReference type="SAM" id="MobiDB-lite"/>
    </source>
</evidence>
<gene>
    <name evidence="5 8" type="primary">rpmF</name>
    <name evidence="12" type="synonym">rpmF_3</name>
    <name evidence="8" type="ORF">DAI13_02695</name>
    <name evidence="10" type="ORF">EGW16_15005</name>
    <name evidence="11" type="ORF">EU507_13590</name>
    <name evidence="9" type="ORF">H9Q64_07705</name>
    <name evidence="12" type="ORF">NCTC13379_03272</name>
    <name evidence="7" type="ORF">P0E79_15185</name>
</gene>
<dbReference type="EMBL" id="PZZH01000001">
    <property type="protein sequence ID" value="PTN76708.1"/>
    <property type="molecule type" value="Genomic_DNA"/>
</dbReference>
<dbReference type="EMBL" id="RKMZ01000012">
    <property type="protein sequence ID" value="ROX29603.1"/>
    <property type="molecule type" value="Genomic_DNA"/>
</dbReference>
<reference evidence="11 16" key="4">
    <citation type="submission" date="2019-02" db="EMBL/GenBank/DDBJ databases">
        <title>From farm to fork: dissemination of Tn554::fexA-optrA in linezolid-resistant Enterococcus faecalis clones from chicken feces and meat in Tunisia.</title>
        <authorList>
            <person name="Tedim A.P."/>
            <person name="Elghaieb H."/>
            <person name="Abbassi M.S."/>
            <person name="Novais C."/>
            <person name="Hassen A."/>
            <person name="Peixe L."/>
            <person name="Freitas A.R."/>
        </authorList>
    </citation>
    <scope>NUCLEOTIDE SEQUENCE [LARGE SCALE GENOMIC DNA]</scope>
    <source>
        <strain evidence="11 16">728T</strain>
    </source>
</reference>
<dbReference type="GO" id="GO:0015934">
    <property type="term" value="C:large ribosomal subunit"/>
    <property type="evidence" value="ECO:0007669"/>
    <property type="project" value="InterPro"/>
</dbReference>
<dbReference type="Proteomes" id="UP001173174">
    <property type="component" value="Unassembled WGS sequence"/>
</dbReference>
<evidence type="ECO:0000256" key="1">
    <source>
        <dbReference type="ARBA" id="ARBA00008560"/>
    </source>
</evidence>